<evidence type="ECO:0000313" key="5">
    <source>
        <dbReference type="Proteomes" id="UP000045840"/>
    </source>
</evidence>
<organism evidence="2 5">
    <name type="scientific">Yersinia pekkanenii</name>
    <dbReference type="NCBI Taxonomy" id="1288385"/>
    <lineage>
        <taxon>Bacteria</taxon>
        <taxon>Pseudomonadati</taxon>
        <taxon>Pseudomonadota</taxon>
        <taxon>Gammaproteobacteria</taxon>
        <taxon>Enterobacterales</taxon>
        <taxon>Yersiniaceae</taxon>
        <taxon>Yersinia</taxon>
    </lineage>
</organism>
<dbReference type="Proteomes" id="UP000045840">
    <property type="component" value="Unassembled WGS sequence"/>
</dbReference>
<sequence length="101" mass="10810">MNACRFACISASISFLLLTYIPSASSATDGIITFTGAIVESPCSINNLQHAVDIECYRNGNNTHTITPLNSSQINFPGGKATGITWLNTAHTLGIMNVEYQ</sequence>
<dbReference type="STRING" id="1288385.ERS137968_00296"/>
<protein>
    <recommendedName>
        <fullName evidence="6">Type 1 fimbrial protein</fullName>
    </recommendedName>
</protein>
<evidence type="ECO:0000313" key="2">
    <source>
        <dbReference type="EMBL" id="CNI00754.1"/>
    </source>
</evidence>
<evidence type="ECO:0000313" key="4">
    <source>
        <dbReference type="Proteomes" id="UP000044625"/>
    </source>
</evidence>
<keyword evidence="1" id="KW-0732">Signal</keyword>
<reference evidence="3 4" key="3">
    <citation type="submission" date="2015-03" db="EMBL/GenBank/DDBJ databases">
        <authorList>
            <consortium name="Pathogen Informatics"/>
            <person name="Murphy D."/>
        </authorList>
    </citation>
    <scope>NUCLEOTIDE SEQUENCE [LARGE SCALE GENOMIC DNA]</scope>
    <source>
        <strain evidence="4">type strain: CIP110230</strain>
        <strain evidence="3">Type strain: CIP110230</strain>
    </source>
</reference>
<keyword evidence="4" id="KW-1185">Reference proteome</keyword>
<reference evidence="5" key="2">
    <citation type="submission" date="2015-03" db="EMBL/GenBank/DDBJ databases">
        <authorList>
            <consortium name="Pathogen Informatics"/>
        </authorList>
    </citation>
    <scope>NUCLEOTIDE SEQUENCE [LARGE SCALE GENOMIC DNA]</scope>
    <source>
        <strain evidence="5">A125KOH2</strain>
    </source>
</reference>
<dbReference type="EMBL" id="CQAZ01000024">
    <property type="protein sequence ID" value="CNI00754.1"/>
    <property type="molecule type" value="Genomic_DNA"/>
</dbReference>
<dbReference type="EMBL" id="CWJL01000001">
    <property type="protein sequence ID" value="CRY63566.1"/>
    <property type="molecule type" value="Genomic_DNA"/>
</dbReference>
<gene>
    <name evidence="2" type="ORF">ERS008529_02781</name>
    <name evidence="3" type="ORF">ERS137968_00296</name>
</gene>
<reference evidence="2" key="1">
    <citation type="submission" date="2015-03" db="EMBL/GenBank/DDBJ databases">
        <authorList>
            <person name="Murphy D."/>
        </authorList>
    </citation>
    <scope>NUCLEOTIDE SEQUENCE [LARGE SCALE GENOMIC DNA]</scope>
    <source>
        <strain evidence="2">A125KOH2</strain>
    </source>
</reference>
<accession>A0A0T9Q8F9</accession>
<dbReference type="Proteomes" id="UP000044625">
    <property type="component" value="Unassembled WGS sequence"/>
</dbReference>
<evidence type="ECO:0000256" key="1">
    <source>
        <dbReference type="SAM" id="SignalP"/>
    </source>
</evidence>
<evidence type="ECO:0008006" key="6">
    <source>
        <dbReference type="Google" id="ProtNLM"/>
    </source>
</evidence>
<feature type="signal peptide" evidence="1">
    <location>
        <begin position="1"/>
        <end position="26"/>
    </location>
</feature>
<dbReference type="AlphaFoldDB" id="A0A0T9Q8F9"/>
<name>A0A0T9Q8F9_9GAMM</name>
<feature type="chain" id="PRO_5006695182" description="Type 1 fimbrial protein" evidence="1">
    <location>
        <begin position="27"/>
        <end position="101"/>
    </location>
</feature>
<evidence type="ECO:0000313" key="3">
    <source>
        <dbReference type="EMBL" id="CRY63566.1"/>
    </source>
</evidence>
<proteinExistence type="predicted"/>